<dbReference type="PATRIC" id="fig|1231377.3.peg.1212"/>
<keyword evidence="1" id="KW-1133">Transmembrane helix</keyword>
<feature type="transmembrane region" description="Helical" evidence="1">
    <location>
        <begin position="229"/>
        <end position="250"/>
    </location>
</feature>
<dbReference type="eggNOG" id="ENOG502ZQ7V">
    <property type="taxonomic scope" value="Bacteria"/>
</dbReference>
<evidence type="ECO:0008006" key="4">
    <source>
        <dbReference type="Google" id="ProtNLM"/>
    </source>
</evidence>
<feature type="transmembrane region" description="Helical" evidence="1">
    <location>
        <begin position="154"/>
        <end position="179"/>
    </location>
</feature>
<comment type="caution">
    <text evidence="2">The sequence shown here is derived from an EMBL/GenBank/DDBJ whole genome shotgun (WGS) entry which is preliminary data.</text>
</comment>
<feature type="transmembrane region" description="Helical" evidence="1">
    <location>
        <begin position="20"/>
        <end position="41"/>
    </location>
</feature>
<protein>
    <recommendedName>
        <fullName evidence="4">ABC transporter permease protein</fullName>
    </recommendedName>
</protein>
<evidence type="ECO:0000313" key="2">
    <source>
        <dbReference type="EMBL" id="EKF51397.1"/>
    </source>
</evidence>
<reference evidence="2 3" key="1">
    <citation type="journal article" date="2012" name="J. Bacteriol.">
        <title>Genome Sequence of the Bacteriocin-Producing Strain Lactococcus garvieae DCC43.</title>
        <authorList>
            <person name="Gabrielsen C."/>
            <person name="Brede D.A."/>
            <person name="Hernandez P.E."/>
            <person name="Nes I.F."/>
            <person name="Diep D.B."/>
        </authorList>
    </citation>
    <scope>NUCLEOTIDE SEQUENCE [LARGE SCALE GENOMIC DNA]</scope>
    <source>
        <strain evidence="2 3">DCC43</strain>
    </source>
</reference>
<feature type="transmembrane region" description="Helical" evidence="1">
    <location>
        <begin position="104"/>
        <end position="134"/>
    </location>
</feature>
<dbReference type="EMBL" id="AMQS01000014">
    <property type="protein sequence ID" value="EKF51397.1"/>
    <property type="molecule type" value="Genomic_DNA"/>
</dbReference>
<dbReference type="AlphaFoldDB" id="K2QD88"/>
<organism evidence="2 3">
    <name type="scientific">Lactococcus garvieae DCC43</name>
    <dbReference type="NCBI Taxonomy" id="1231377"/>
    <lineage>
        <taxon>Bacteria</taxon>
        <taxon>Bacillati</taxon>
        <taxon>Bacillota</taxon>
        <taxon>Bacilli</taxon>
        <taxon>Lactobacillales</taxon>
        <taxon>Streptococcaceae</taxon>
        <taxon>Lactococcus</taxon>
    </lineage>
</organism>
<evidence type="ECO:0000256" key="1">
    <source>
        <dbReference type="SAM" id="Phobius"/>
    </source>
</evidence>
<accession>K2QD88</accession>
<proteinExistence type="predicted"/>
<keyword evidence="1" id="KW-0812">Transmembrane</keyword>
<dbReference type="Proteomes" id="UP000006787">
    <property type="component" value="Unassembled WGS sequence"/>
</dbReference>
<feature type="transmembrane region" description="Helical" evidence="1">
    <location>
        <begin position="53"/>
        <end position="83"/>
    </location>
</feature>
<dbReference type="RefSeq" id="WP_003135725.1">
    <property type="nucleotide sequence ID" value="NZ_AMQS01000014.1"/>
</dbReference>
<gene>
    <name evidence="2" type="ORF">C426_1211</name>
</gene>
<feature type="transmembrane region" description="Helical" evidence="1">
    <location>
        <begin position="186"/>
        <end position="209"/>
    </location>
</feature>
<keyword evidence="1" id="KW-0472">Membrane</keyword>
<name>K2QD88_9LACT</name>
<sequence>MNAKNIFKMEMYKNIQDKTYMIVLAVFISLSLVLNFSWLAVSLSQASFRDFPILLTLLSVTTVLSLIALAIFSLLYPFHLLNVDYKNKVMSLMIASGVSRIKYYFVKIGSTILTQLIAIFLILVVPFVTFFIFNQETIFDFFRSLDLFVHSSDIFTGLLSYTLGLIAMMVTMALAVILTRGKTAGLFVYIGFNFASRIVQTFLMSTFFLFLSQAGNNDFSNSFVSSNSLFNICYHLLEILIFGAIGIYCLRKQDL</sequence>
<evidence type="ECO:0000313" key="3">
    <source>
        <dbReference type="Proteomes" id="UP000006787"/>
    </source>
</evidence>